<evidence type="ECO:0000256" key="1">
    <source>
        <dbReference type="SAM" id="Phobius"/>
    </source>
</evidence>
<reference evidence="3" key="1">
    <citation type="submission" date="2009-12" db="EMBL/GenBank/DDBJ databases">
        <title>Complete sequence of Treponema azotonutricium strain ZAS-9.</title>
        <authorList>
            <person name="Tetu S.G."/>
            <person name="Matson E."/>
            <person name="Ren Q."/>
            <person name="Seshadri R."/>
            <person name="Elbourne L."/>
            <person name="Hassan K.A."/>
            <person name="Durkin A."/>
            <person name="Radune D."/>
            <person name="Mohamoud Y."/>
            <person name="Shay R."/>
            <person name="Jin S."/>
            <person name="Zhang X."/>
            <person name="Lucey K."/>
            <person name="Ballor N.R."/>
            <person name="Ottesen E."/>
            <person name="Rosenthal R."/>
            <person name="Allen A."/>
            <person name="Leadbetter J.R."/>
            <person name="Paulsen I.T."/>
        </authorList>
    </citation>
    <scope>NUCLEOTIDE SEQUENCE [LARGE SCALE GENOMIC DNA]</scope>
    <source>
        <strain evidence="3">ATCC BAA-888 / DSM 13862 / ZAS-9</strain>
    </source>
</reference>
<dbReference type="InParanoid" id="F5Y7H5"/>
<keyword evidence="1" id="KW-1133">Transmembrane helix</keyword>
<keyword evidence="1" id="KW-0472">Membrane</keyword>
<dbReference type="HOGENOM" id="CLU_3012940_0_0_12"/>
<dbReference type="EMBL" id="CP001841">
    <property type="protein sequence ID" value="AEF82122.1"/>
    <property type="molecule type" value="Genomic_DNA"/>
</dbReference>
<accession>F5Y7H5</accession>
<keyword evidence="1" id="KW-0812">Transmembrane</keyword>
<sequence length="56" mass="6865">MKKGNFCLPFIINSVNFFAFLYFFSKKYFRWDKKLLYYMYAIRARKAKGQTSCQQN</sequence>
<evidence type="ECO:0000313" key="3">
    <source>
        <dbReference type="Proteomes" id="UP000009222"/>
    </source>
</evidence>
<name>F5Y7H5_LEAAZ</name>
<dbReference type="STRING" id="545695.TREAZ_1105"/>
<evidence type="ECO:0000313" key="2">
    <source>
        <dbReference type="EMBL" id="AEF82122.1"/>
    </source>
</evidence>
<protein>
    <submittedName>
        <fullName evidence="2">Uncharacterized protein</fullName>
    </submittedName>
</protein>
<keyword evidence="3" id="KW-1185">Reference proteome</keyword>
<feature type="transmembrane region" description="Helical" evidence="1">
    <location>
        <begin position="6"/>
        <end position="24"/>
    </location>
</feature>
<proteinExistence type="predicted"/>
<dbReference type="Proteomes" id="UP000009222">
    <property type="component" value="Chromosome"/>
</dbReference>
<reference evidence="2 3" key="2">
    <citation type="journal article" date="2011" name="ISME J.">
        <title>RNA-seq reveals cooperative metabolic interactions between two termite-gut spirochete species in co-culture.</title>
        <authorList>
            <person name="Rosenthal A.Z."/>
            <person name="Matson E.G."/>
            <person name="Eldar A."/>
            <person name="Leadbetter J.R."/>
        </authorList>
    </citation>
    <scope>NUCLEOTIDE SEQUENCE [LARGE SCALE GENOMIC DNA]</scope>
    <source>
        <strain evidence="3">ATCC BAA-888 / DSM 13862 / ZAS-9</strain>
    </source>
</reference>
<dbReference type="KEGG" id="taz:TREAZ_1105"/>
<organism evidence="2 3">
    <name type="scientific">Leadbettera azotonutricia (strain ATCC BAA-888 / DSM 13862 / ZAS-9)</name>
    <name type="common">Treponema azotonutricium</name>
    <dbReference type="NCBI Taxonomy" id="545695"/>
    <lineage>
        <taxon>Bacteria</taxon>
        <taxon>Pseudomonadati</taxon>
        <taxon>Spirochaetota</taxon>
        <taxon>Spirochaetia</taxon>
        <taxon>Spirochaetales</taxon>
        <taxon>Breznakiellaceae</taxon>
        <taxon>Leadbettera</taxon>
    </lineage>
</organism>
<gene>
    <name evidence="2" type="ordered locus">TREAZ_1105</name>
</gene>
<dbReference type="AlphaFoldDB" id="F5Y7H5"/>